<feature type="chain" id="PRO_5027032544" evidence="6">
    <location>
        <begin position="29"/>
        <end position="467"/>
    </location>
</feature>
<feature type="binding site" evidence="3">
    <location>
        <position position="45"/>
    </location>
    <ligand>
        <name>Mg(2+)</name>
        <dbReference type="ChEBI" id="CHEBI:18420"/>
    </ligand>
</feature>
<organism evidence="7 8">
    <name type="scientific">Georgenia subflava</name>
    <dbReference type="NCBI Taxonomy" id="1622177"/>
    <lineage>
        <taxon>Bacteria</taxon>
        <taxon>Bacillati</taxon>
        <taxon>Actinomycetota</taxon>
        <taxon>Actinomycetes</taxon>
        <taxon>Micrococcales</taxon>
        <taxon>Bogoriellaceae</taxon>
        <taxon>Georgenia</taxon>
    </lineage>
</organism>
<feature type="binding site" evidence="3">
    <location>
        <position position="422"/>
    </location>
    <ligand>
        <name>Zn(2+)</name>
        <dbReference type="ChEBI" id="CHEBI:29105"/>
        <label>2</label>
    </ligand>
</feature>
<dbReference type="PANTHER" id="PTHR11596">
    <property type="entry name" value="ALKALINE PHOSPHATASE"/>
    <property type="match status" value="1"/>
</dbReference>
<evidence type="ECO:0000256" key="6">
    <source>
        <dbReference type="SAM" id="SignalP"/>
    </source>
</evidence>
<dbReference type="Pfam" id="PF00245">
    <property type="entry name" value="Alk_phosphatase"/>
    <property type="match status" value="1"/>
</dbReference>
<dbReference type="GO" id="GO:0046872">
    <property type="term" value="F:metal ion binding"/>
    <property type="evidence" value="ECO:0007669"/>
    <property type="project" value="UniProtKB-KW"/>
</dbReference>
<dbReference type="AlphaFoldDB" id="A0A6N7EE10"/>
<feature type="binding site" evidence="3">
    <location>
        <position position="45"/>
    </location>
    <ligand>
        <name>Zn(2+)</name>
        <dbReference type="ChEBI" id="CHEBI:29105"/>
        <label>2</label>
    </ligand>
</feature>
<comment type="cofactor">
    <cofactor evidence="3">
        <name>Mg(2+)</name>
        <dbReference type="ChEBI" id="CHEBI:18420"/>
    </cofactor>
    <text evidence="3">Binds 1 Mg(2+) ion.</text>
</comment>
<protein>
    <submittedName>
        <fullName evidence="7">Alkaline phosphatase</fullName>
    </submittedName>
</protein>
<feature type="binding site" evidence="3">
    <location>
        <position position="144"/>
    </location>
    <ligand>
        <name>Mg(2+)</name>
        <dbReference type="ChEBI" id="CHEBI:18420"/>
    </ligand>
</feature>
<evidence type="ECO:0000256" key="3">
    <source>
        <dbReference type="PIRSR" id="PIRSR601952-2"/>
    </source>
</evidence>
<keyword evidence="8" id="KW-1185">Reference proteome</keyword>
<dbReference type="EMBL" id="WHPC01000008">
    <property type="protein sequence ID" value="MPV36250.1"/>
    <property type="molecule type" value="Genomic_DNA"/>
</dbReference>
<accession>A0A6N7EE10</accession>
<feature type="binding site" evidence="3">
    <location>
        <position position="333"/>
    </location>
    <ligand>
        <name>Zn(2+)</name>
        <dbReference type="ChEBI" id="CHEBI:29105"/>
        <label>2</label>
    </ligand>
</feature>
<keyword evidence="1" id="KW-0597">Phosphoprotein</keyword>
<reference evidence="7 8" key="1">
    <citation type="submission" date="2019-10" db="EMBL/GenBank/DDBJ databases">
        <title>Georgenia wutianyii sp. nov. and Georgenia yuyongxinii sp. nov. isolated from plateau pika (Ochotona curzoniae) in the Qinghai-Tibet plateau of China.</title>
        <authorList>
            <person name="Tian Z."/>
        </authorList>
    </citation>
    <scope>NUCLEOTIDE SEQUENCE [LARGE SCALE GENOMIC DNA]</scope>
    <source>
        <strain evidence="7 8">JCM 19765</strain>
    </source>
</reference>
<dbReference type="InterPro" id="IPR042085">
    <property type="entry name" value="Ap_crown"/>
</dbReference>
<keyword evidence="3" id="KW-0479">Metal-binding</keyword>
<dbReference type="Proteomes" id="UP000437709">
    <property type="component" value="Unassembled WGS sequence"/>
</dbReference>
<dbReference type="SMART" id="SM00098">
    <property type="entry name" value="alkPPc"/>
    <property type="match status" value="1"/>
</dbReference>
<dbReference type="PRINTS" id="PR00113">
    <property type="entry name" value="ALKPHPHTASE"/>
</dbReference>
<comment type="similarity">
    <text evidence="4">Belongs to the alkaline phosphatase family.</text>
</comment>
<dbReference type="Gene3D" id="1.10.1200.140">
    <property type="entry name" value="Alkaline phosphatase, crown domain"/>
    <property type="match status" value="1"/>
</dbReference>
<dbReference type="PANTHER" id="PTHR11596:SF5">
    <property type="entry name" value="ALKALINE PHOSPHATASE"/>
    <property type="match status" value="1"/>
</dbReference>
<evidence type="ECO:0000313" key="8">
    <source>
        <dbReference type="Proteomes" id="UP000437709"/>
    </source>
</evidence>
<keyword evidence="3" id="KW-0862">Zinc</keyword>
<comment type="caution">
    <text evidence="7">The sequence shown here is derived from an EMBL/GenBank/DDBJ whole genome shotgun (WGS) entry which is preliminary data.</text>
</comment>
<dbReference type="SUPFAM" id="SSF53649">
    <property type="entry name" value="Alkaline phosphatase-like"/>
    <property type="match status" value="1"/>
</dbReference>
<keyword evidence="3" id="KW-0460">Magnesium</keyword>
<keyword evidence="6" id="KW-0732">Signal</keyword>
<dbReference type="Gene3D" id="3.40.720.10">
    <property type="entry name" value="Alkaline Phosphatase, subunit A"/>
    <property type="match status" value="1"/>
</dbReference>
<name>A0A6N7EE10_9MICO</name>
<feature type="signal peptide" evidence="6">
    <location>
        <begin position="1"/>
        <end position="28"/>
    </location>
</feature>
<dbReference type="GO" id="GO:0004035">
    <property type="term" value="F:alkaline phosphatase activity"/>
    <property type="evidence" value="ECO:0007669"/>
    <property type="project" value="TreeGrafter"/>
</dbReference>
<feature type="binding site" evidence="3">
    <location>
        <position position="334"/>
    </location>
    <ligand>
        <name>Zn(2+)</name>
        <dbReference type="ChEBI" id="CHEBI:29105"/>
        <label>2</label>
    </ligand>
</feature>
<gene>
    <name evidence="7" type="ORF">GB881_04165</name>
</gene>
<evidence type="ECO:0000256" key="4">
    <source>
        <dbReference type="RuleBase" id="RU003946"/>
    </source>
</evidence>
<feature type="binding site" evidence="3">
    <location>
        <position position="295"/>
    </location>
    <ligand>
        <name>Zn(2+)</name>
        <dbReference type="ChEBI" id="CHEBI:29105"/>
        <label>2</label>
    </ligand>
</feature>
<feature type="region of interest" description="Disordered" evidence="5">
    <location>
        <begin position="380"/>
        <end position="403"/>
    </location>
</feature>
<dbReference type="InterPro" id="IPR001952">
    <property type="entry name" value="Alkaline_phosphatase"/>
</dbReference>
<feature type="active site" description="Phosphoserine intermediate" evidence="2">
    <location>
        <position position="91"/>
    </location>
</feature>
<feature type="binding site" evidence="3">
    <location>
        <position position="142"/>
    </location>
    <ligand>
        <name>Mg(2+)</name>
        <dbReference type="ChEBI" id="CHEBI:18420"/>
    </ligand>
</feature>
<dbReference type="CDD" id="cd16012">
    <property type="entry name" value="ALP"/>
    <property type="match status" value="1"/>
</dbReference>
<comment type="cofactor">
    <cofactor evidence="3">
        <name>Zn(2+)</name>
        <dbReference type="ChEBI" id="CHEBI:29105"/>
    </cofactor>
    <text evidence="3">Binds 2 Zn(2+) ions.</text>
</comment>
<evidence type="ECO:0000256" key="5">
    <source>
        <dbReference type="SAM" id="MobiDB-lite"/>
    </source>
</evidence>
<sequence length="467" mass="48466">MRSTRTAALRSLGSGLAVVLLAAGAAGADRDDGRPARNVVFVVGDGMGAAHRELIRLATVGPGGVLEMDRLRYRGWARTDPVDPDDVATDSAATATAFSTGVRTDNGAIAVDVEGNPVRTLLELAADLGKATGLVTTSQVTDATPASFASHTPDRGDHSEIARQYLEESEVDVVLGGGEDWWYPAGDAGRWRDNPPADPAEESRGTAGDLVARAQVLGYAYVSDGDELAAAAEDKLLGLFANEEMFEHAGEGDGAAYDPSVPVHVMAAKALDVLSRDRDGFFLLLEEEGIDAMAHDADAAMVVEAGRALEAAVAVVRDFAADRGDTLVVVVGDHETGGLVVDLVESGPLDQVESGPGVLAPTLVDGTGSVAADLVDHETRAHPSETVDPANSDDGPDRAADGVIPLVGTDLTITVDWTTGWHTAAAVPVTAEGPGASAMTRVTHSTDIHDLVLDAMTRDGDRDDRDD</sequence>
<feature type="binding site" evidence="3">
    <location>
        <position position="286"/>
    </location>
    <ligand>
        <name>Mg(2+)</name>
        <dbReference type="ChEBI" id="CHEBI:18420"/>
    </ligand>
</feature>
<evidence type="ECO:0000313" key="7">
    <source>
        <dbReference type="EMBL" id="MPV36250.1"/>
    </source>
</evidence>
<evidence type="ECO:0000256" key="1">
    <source>
        <dbReference type="ARBA" id="ARBA00022553"/>
    </source>
</evidence>
<dbReference type="InterPro" id="IPR017850">
    <property type="entry name" value="Alkaline_phosphatase_core_sf"/>
</dbReference>
<feature type="binding site" evidence="3">
    <location>
        <position position="291"/>
    </location>
    <ligand>
        <name>Zn(2+)</name>
        <dbReference type="ChEBI" id="CHEBI:29105"/>
        <label>2</label>
    </ligand>
</feature>
<dbReference type="OrthoDB" id="9794455at2"/>
<proteinExistence type="inferred from homology"/>
<evidence type="ECO:0000256" key="2">
    <source>
        <dbReference type="PIRSR" id="PIRSR601952-1"/>
    </source>
</evidence>